<reference evidence="1 2" key="1">
    <citation type="submission" date="2018-10" db="EMBL/GenBank/DDBJ databases">
        <title>A high-quality apple genome assembly.</title>
        <authorList>
            <person name="Hu J."/>
        </authorList>
    </citation>
    <scope>NUCLEOTIDE SEQUENCE [LARGE SCALE GENOMIC DNA]</scope>
    <source>
        <strain evidence="2">cv. HFTH1</strain>
        <tissue evidence="1">Young leaf</tissue>
    </source>
</reference>
<name>A0A498HHG2_MALDO</name>
<proteinExistence type="predicted"/>
<sequence length="145" mass="16967">MSEVKSASPTELMCLPDEVFPVTIYCLSYALGCLDDEDKWETYPWGSASFQVLMPNISLAALTCHKVVKEKFVEKLGGAIRDSYNLRGFSYAFQIWLFETLSYLRSKNYARVHIENPQFLPRICCWDTYLNSSQHRLRTHFPYWM</sequence>
<accession>A0A498HHG2</accession>
<dbReference type="PANTHER" id="PTHR48449:SF1">
    <property type="entry name" value="DUF1985 DOMAIN-CONTAINING PROTEIN"/>
    <property type="match status" value="1"/>
</dbReference>
<organism evidence="1 2">
    <name type="scientific">Malus domestica</name>
    <name type="common">Apple</name>
    <name type="synonym">Pyrus malus</name>
    <dbReference type="NCBI Taxonomy" id="3750"/>
    <lineage>
        <taxon>Eukaryota</taxon>
        <taxon>Viridiplantae</taxon>
        <taxon>Streptophyta</taxon>
        <taxon>Embryophyta</taxon>
        <taxon>Tracheophyta</taxon>
        <taxon>Spermatophyta</taxon>
        <taxon>Magnoliopsida</taxon>
        <taxon>eudicotyledons</taxon>
        <taxon>Gunneridae</taxon>
        <taxon>Pentapetalae</taxon>
        <taxon>rosids</taxon>
        <taxon>fabids</taxon>
        <taxon>Rosales</taxon>
        <taxon>Rosaceae</taxon>
        <taxon>Amygdaloideae</taxon>
        <taxon>Maleae</taxon>
        <taxon>Malus</taxon>
    </lineage>
</organism>
<comment type="caution">
    <text evidence="1">The sequence shown here is derived from an EMBL/GenBank/DDBJ whole genome shotgun (WGS) entry which is preliminary data.</text>
</comment>
<dbReference type="AlphaFoldDB" id="A0A498HHG2"/>
<gene>
    <name evidence="1" type="ORF">DVH24_030894</name>
</gene>
<protein>
    <recommendedName>
        <fullName evidence="3">Aminotransferase-like plant mobile domain-containing protein</fullName>
    </recommendedName>
</protein>
<evidence type="ECO:0000313" key="2">
    <source>
        <dbReference type="Proteomes" id="UP000290289"/>
    </source>
</evidence>
<dbReference type="PANTHER" id="PTHR48449">
    <property type="entry name" value="DUF1985 DOMAIN-CONTAINING PROTEIN"/>
    <property type="match status" value="1"/>
</dbReference>
<evidence type="ECO:0000313" key="1">
    <source>
        <dbReference type="EMBL" id="RXH68561.1"/>
    </source>
</evidence>
<evidence type="ECO:0008006" key="3">
    <source>
        <dbReference type="Google" id="ProtNLM"/>
    </source>
</evidence>
<keyword evidence="2" id="KW-1185">Reference proteome</keyword>
<dbReference type="Proteomes" id="UP000290289">
    <property type="component" value="Chromosome 17"/>
</dbReference>
<dbReference type="EMBL" id="RDQH01000343">
    <property type="protein sequence ID" value="RXH68561.1"/>
    <property type="molecule type" value="Genomic_DNA"/>
</dbReference>